<protein>
    <submittedName>
        <fullName evidence="1">Uncharacterized protein</fullName>
    </submittedName>
</protein>
<name>A0A4S8LEJ2_DENBC</name>
<evidence type="ECO:0000313" key="1">
    <source>
        <dbReference type="EMBL" id="THU87190.1"/>
    </source>
</evidence>
<accession>A0A4S8LEJ2</accession>
<keyword evidence="2" id="KW-1185">Reference proteome</keyword>
<gene>
    <name evidence="1" type="ORF">K435DRAFT_867523</name>
</gene>
<organism evidence="1 2">
    <name type="scientific">Dendrothele bispora (strain CBS 962.96)</name>
    <dbReference type="NCBI Taxonomy" id="1314807"/>
    <lineage>
        <taxon>Eukaryota</taxon>
        <taxon>Fungi</taxon>
        <taxon>Dikarya</taxon>
        <taxon>Basidiomycota</taxon>
        <taxon>Agaricomycotina</taxon>
        <taxon>Agaricomycetes</taxon>
        <taxon>Agaricomycetidae</taxon>
        <taxon>Agaricales</taxon>
        <taxon>Agaricales incertae sedis</taxon>
        <taxon>Dendrothele</taxon>
    </lineage>
</organism>
<dbReference type="AlphaFoldDB" id="A0A4S8LEJ2"/>
<proteinExistence type="predicted"/>
<evidence type="ECO:0000313" key="2">
    <source>
        <dbReference type="Proteomes" id="UP000297245"/>
    </source>
</evidence>
<sequence length="132" mass="15227">MELLVLKDLQRQDRHRVIWEVLHTAAQACEDELSANNTVKLSLTGWVHVSSDQNEHYTLRSYDASGSLVGSIHMGAESRECHWFSKTEKRRRNRKKSSTGIGFEPHRHVYIGEAFTQELEIHSDEIRSPKTV</sequence>
<dbReference type="Proteomes" id="UP000297245">
    <property type="component" value="Unassembled WGS sequence"/>
</dbReference>
<reference evidence="1 2" key="1">
    <citation type="journal article" date="2019" name="Nat. Ecol. Evol.">
        <title>Megaphylogeny resolves global patterns of mushroom evolution.</title>
        <authorList>
            <person name="Varga T."/>
            <person name="Krizsan K."/>
            <person name="Foldi C."/>
            <person name="Dima B."/>
            <person name="Sanchez-Garcia M."/>
            <person name="Sanchez-Ramirez S."/>
            <person name="Szollosi G.J."/>
            <person name="Szarkandi J.G."/>
            <person name="Papp V."/>
            <person name="Albert L."/>
            <person name="Andreopoulos W."/>
            <person name="Angelini C."/>
            <person name="Antonin V."/>
            <person name="Barry K.W."/>
            <person name="Bougher N.L."/>
            <person name="Buchanan P."/>
            <person name="Buyck B."/>
            <person name="Bense V."/>
            <person name="Catcheside P."/>
            <person name="Chovatia M."/>
            <person name="Cooper J."/>
            <person name="Damon W."/>
            <person name="Desjardin D."/>
            <person name="Finy P."/>
            <person name="Geml J."/>
            <person name="Haridas S."/>
            <person name="Hughes K."/>
            <person name="Justo A."/>
            <person name="Karasinski D."/>
            <person name="Kautmanova I."/>
            <person name="Kiss B."/>
            <person name="Kocsube S."/>
            <person name="Kotiranta H."/>
            <person name="LaButti K.M."/>
            <person name="Lechner B.E."/>
            <person name="Liimatainen K."/>
            <person name="Lipzen A."/>
            <person name="Lukacs Z."/>
            <person name="Mihaltcheva S."/>
            <person name="Morgado L.N."/>
            <person name="Niskanen T."/>
            <person name="Noordeloos M.E."/>
            <person name="Ohm R.A."/>
            <person name="Ortiz-Santana B."/>
            <person name="Ovrebo C."/>
            <person name="Racz N."/>
            <person name="Riley R."/>
            <person name="Savchenko A."/>
            <person name="Shiryaev A."/>
            <person name="Soop K."/>
            <person name="Spirin V."/>
            <person name="Szebenyi C."/>
            <person name="Tomsovsky M."/>
            <person name="Tulloss R.E."/>
            <person name="Uehling J."/>
            <person name="Grigoriev I.V."/>
            <person name="Vagvolgyi C."/>
            <person name="Papp T."/>
            <person name="Martin F.M."/>
            <person name="Miettinen O."/>
            <person name="Hibbett D.S."/>
            <person name="Nagy L.G."/>
        </authorList>
    </citation>
    <scope>NUCLEOTIDE SEQUENCE [LARGE SCALE GENOMIC DNA]</scope>
    <source>
        <strain evidence="1 2">CBS 962.96</strain>
    </source>
</reference>
<dbReference type="EMBL" id="ML179460">
    <property type="protein sequence ID" value="THU87190.1"/>
    <property type="molecule type" value="Genomic_DNA"/>
</dbReference>